<protein>
    <submittedName>
        <fullName evidence="3">Carbohydrate ABC transporter substrate-binding protein</fullName>
    </submittedName>
</protein>
<dbReference type="GO" id="GO:0022857">
    <property type="term" value="F:transmembrane transporter activity"/>
    <property type="evidence" value="ECO:0007669"/>
    <property type="project" value="InterPro"/>
</dbReference>
<evidence type="ECO:0000256" key="2">
    <source>
        <dbReference type="SAM" id="SignalP"/>
    </source>
</evidence>
<dbReference type="SUPFAM" id="SSF53850">
    <property type="entry name" value="Periplasmic binding protein-like II"/>
    <property type="match status" value="1"/>
</dbReference>
<dbReference type="Proteomes" id="UP000297966">
    <property type="component" value="Unassembled WGS sequence"/>
</dbReference>
<dbReference type="PANTHER" id="PTHR43649">
    <property type="entry name" value="ARABINOSE-BINDING PROTEIN-RELATED"/>
    <property type="match status" value="1"/>
</dbReference>
<evidence type="ECO:0000313" key="4">
    <source>
        <dbReference type="Proteomes" id="UP000297966"/>
    </source>
</evidence>
<name>A0A4Y9LL29_9BRAD</name>
<dbReference type="AlphaFoldDB" id="A0A4Y9LL29"/>
<dbReference type="Gene3D" id="3.40.190.10">
    <property type="entry name" value="Periplasmic binding protein-like II"/>
    <property type="match status" value="2"/>
</dbReference>
<comment type="caution">
    <text evidence="3">The sequence shown here is derived from an EMBL/GenBank/DDBJ whole genome shotgun (WGS) entry which is preliminary data.</text>
</comment>
<dbReference type="InterPro" id="IPR050490">
    <property type="entry name" value="Bact_solute-bd_prot1"/>
</dbReference>
<keyword evidence="4" id="KW-1185">Reference proteome</keyword>
<dbReference type="PIRSF" id="PIRSF035859">
    <property type="entry name" value="ABC_tp_sb"/>
    <property type="match status" value="1"/>
</dbReference>
<feature type="chain" id="PRO_5021342236" evidence="2">
    <location>
        <begin position="48"/>
        <end position="607"/>
    </location>
</feature>
<feature type="signal peptide" evidence="2">
    <location>
        <begin position="1"/>
        <end position="47"/>
    </location>
</feature>
<organism evidence="3 4">
    <name type="scientific">Bradyrhizobium niftali</name>
    <dbReference type="NCBI Taxonomy" id="2560055"/>
    <lineage>
        <taxon>Bacteria</taxon>
        <taxon>Pseudomonadati</taxon>
        <taxon>Pseudomonadota</taxon>
        <taxon>Alphaproteobacteria</taxon>
        <taxon>Hyphomicrobiales</taxon>
        <taxon>Nitrobacteraceae</taxon>
        <taxon>Bradyrhizobium</taxon>
    </lineage>
</organism>
<keyword evidence="1 2" id="KW-0732">Signal</keyword>
<evidence type="ECO:0000313" key="3">
    <source>
        <dbReference type="EMBL" id="TFV42422.1"/>
    </source>
</evidence>
<reference evidence="3 4" key="1">
    <citation type="submission" date="2019-03" db="EMBL/GenBank/DDBJ databases">
        <title>Bradyrhizobium diversity isolated from nodules of Chamaecrista fasciculata.</title>
        <authorList>
            <person name="Klepa M.S."/>
            <person name="Urquiaga M.O."/>
            <person name="Hungria M."/>
            <person name="Delamuta J.R."/>
        </authorList>
    </citation>
    <scope>NUCLEOTIDE SEQUENCE [LARGE SCALE GENOMIC DNA]</scope>
    <source>
        <strain evidence="3 4">CNPSo 3448</strain>
    </source>
</reference>
<dbReference type="InterPro" id="IPR014597">
    <property type="entry name" value="ABC_tp_sb"/>
</dbReference>
<gene>
    <name evidence="3" type="ORF">E4K65_34410</name>
</gene>
<sequence>MLSLQRRNNMRQFRRRKGPLTKNSFLTMSSAAAIIAASFAVSAPVRAADDAAIQKWIAEFQPSTLSKDDQKKELEWFAKAAEPFKGMEINVVSETITTHEYESQTLAKAFSELTGIKLKHDIIQEGDVVEKLQTQMQSGKNVYDGWINDSDLIGTHFRYGQTIALSDYMTGEGKDVTDPMLDVNDFIGKSFGTAPDGKLYQLPDQQFANLYWFRYDWFTNPDYKAKFKAKYGYELGVPVNWSAYEDIAEFFTNDIKEINGVKVYGHMDYGKKDPSLGWRFTDAWLSMAGNGDKGIPNGLPVDEWGIRMEGCRPVGSSVERGGDTNGPAAVYSITKYLEWMKKYAPPQAQGMTFSESGPVPAQGNIAQQMFWYTAFTADMVKPGIAVMNADGTPKWRMAPSPHGSYWKEGMKLGYQDAGSATLLKSTPADRRKAAWLYLQFIVSKTVSLKKSHVGLTFIRESDIWDKSFTERAPKLGGLIEFYRSPARVQWTPTGNNVPDYPKLAQLWWQNIGDASSGTKTPQAAMDALAAAQDSVMERLEKSGVQGACGPKLHKKESAEYWFAKAQKDGTIAPQRKLANEKPKGETVDYDTLIKSWPATPPKRAEVK</sequence>
<dbReference type="EMBL" id="SPQT01000026">
    <property type="protein sequence ID" value="TFV42422.1"/>
    <property type="molecule type" value="Genomic_DNA"/>
</dbReference>
<dbReference type="OrthoDB" id="9812682at2"/>
<accession>A0A4Y9LL29</accession>
<evidence type="ECO:0000256" key="1">
    <source>
        <dbReference type="ARBA" id="ARBA00022729"/>
    </source>
</evidence>
<dbReference type="PANTHER" id="PTHR43649:SF33">
    <property type="entry name" value="POLYGALACTURONAN_RHAMNOGALACTURONAN-BINDING PROTEIN YTCQ"/>
    <property type="match status" value="1"/>
</dbReference>
<proteinExistence type="predicted"/>